<keyword evidence="6" id="KW-0449">Lipoprotein</keyword>
<dbReference type="EMBL" id="BAAANL010000001">
    <property type="protein sequence ID" value="GAA1853171.1"/>
    <property type="molecule type" value="Genomic_DNA"/>
</dbReference>
<dbReference type="InterPro" id="IPR050957">
    <property type="entry name" value="BMP_lipoprotein"/>
</dbReference>
<dbReference type="InterPro" id="IPR003760">
    <property type="entry name" value="PnrA-like"/>
</dbReference>
<comment type="similarity">
    <text evidence="2">Belongs to the BMP lipoprotein family.</text>
</comment>
<dbReference type="InterPro" id="IPR028082">
    <property type="entry name" value="Peripla_BP_I"/>
</dbReference>
<comment type="caution">
    <text evidence="9">The sequence shown here is derived from an EMBL/GenBank/DDBJ whole genome shotgun (WGS) entry which is preliminary data.</text>
</comment>
<evidence type="ECO:0000256" key="2">
    <source>
        <dbReference type="ARBA" id="ARBA00008610"/>
    </source>
</evidence>
<gene>
    <name evidence="9" type="ORF">GCM10009751_07260</name>
</gene>
<dbReference type="SUPFAM" id="SSF53822">
    <property type="entry name" value="Periplasmic binding protein-like I"/>
    <property type="match status" value="1"/>
</dbReference>
<feature type="signal peptide" evidence="7">
    <location>
        <begin position="1"/>
        <end position="22"/>
    </location>
</feature>
<keyword evidence="10" id="KW-1185">Reference proteome</keyword>
<feature type="chain" id="PRO_5045390278" evidence="7">
    <location>
        <begin position="23"/>
        <end position="358"/>
    </location>
</feature>
<dbReference type="Proteomes" id="UP001501094">
    <property type="component" value="Unassembled WGS sequence"/>
</dbReference>
<dbReference type="Gene3D" id="3.40.50.2300">
    <property type="match status" value="2"/>
</dbReference>
<evidence type="ECO:0000256" key="6">
    <source>
        <dbReference type="ARBA" id="ARBA00023288"/>
    </source>
</evidence>
<evidence type="ECO:0000256" key="7">
    <source>
        <dbReference type="SAM" id="SignalP"/>
    </source>
</evidence>
<dbReference type="CDD" id="cd06354">
    <property type="entry name" value="PBP1_PrnA-like"/>
    <property type="match status" value="1"/>
</dbReference>
<name>A0ABN2N5A8_9MICO</name>
<organism evidence="9 10">
    <name type="scientific">Myceligenerans crystallogenes</name>
    <dbReference type="NCBI Taxonomy" id="316335"/>
    <lineage>
        <taxon>Bacteria</taxon>
        <taxon>Bacillati</taxon>
        <taxon>Actinomycetota</taxon>
        <taxon>Actinomycetes</taxon>
        <taxon>Micrococcales</taxon>
        <taxon>Promicromonosporaceae</taxon>
        <taxon>Myceligenerans</taxon>
    </lineage>
</organism>
<evidence type="ECO:0000313" key="10">
    <source>
        <dbReference type="Proteomes" id="UP001501094"/>
    </source>
</evidence>
<reference evidence="9 10" key="1">
    <citation type="journal article" date="2019" name="Int. J. Syst. Evol. Microbiol.">
        <title>The Global Catalogue of Microorganisms (GCM) 10K type strain sequencing project: providing services to taxonomists for standard genome sequencing and annotation.</title>
        <authorList>
            <consortium name="The Broad Institute Genomics Platform"/>
            <consortium name="The Broad Institute Genome Sequencing Center for Infectious Disease"/>
            <person name="Wu L."/>
            <person name="Ma J."/>
        </authorList>
    </citation>
    <scope>NUCLEOTIDE SEQUENCE [LARGE SCALE GENOMIC DNA]</scope>
    <source>
        <strain evidence="9 10">JCM 14326</strain>
    </source>
</reference>
<keyword evidence="4 7" id="KW-0732">Signal</keyword>
<evidence type="ECO:0000256" key="4">
    <source>
        <dbReference type="ARBA" id="ARBA00022729"/>
    </source>
</evidence>
<dbReference type="RefSeq" id="WP_344099585.1">
    <property type="nucleotide sequence ID" value="NZ_BAAANL010000001.1"/>
</dbReference>
<evidence type="ECO:0000313" key="9">
    <source>
        <dbReference type="EMBL" id="GAA1853171.1"/>
    </source>
</evidence>
<evidence type="ECO:0000256" key="1">
    <source>
        <dbReference type="ARBA" id="ARBA00004193"/>
    </source>
</evidence>
<evidence type="ECO:0000256" key="5">
    <source>
        <dbReference type="ARBA" id="ARBA00023136"/>
    </source>
</evidence>
<feature type="domain" description="ABC transporter substrate-binding protein PnrA-like" evidence="8">
    <location>
        <begin position="42"/>
        <end position="353"/>
    </location>
</feature>
<comment type="subcellular location">
    <subcellularLocation>
        <location evidence="1">Cell membrane</location>
        <topology evidence="1">Lipid-anchor</topology>
    </subcellularLocation>
</comment>
<dbReference type="PROSITE" id="PS51257">
    <property type="entry name" value="PROKAR_LIPOPROTEIN"/>
    <property type="match status" value="1"/>
</dbReference>
<dbReference type="PANTHER" id="PTHR34296">
    <property type="entry name" value="TRANSCRIPTIONAL ACTIVATOR PROTEIN MED"/>
    <property type="match status" value="1"/>
</dbReference>
<keyword evidence="3" id="KW-1003">Cell membrane</keyword>
<sequence length="358" mass="36998">MKKSVALTALTGAAVIALTACGAPPEESTGEATASDFLPCIVSDEGGFDDKSFNQLSYEGLQAAAETVGSETREVESTSESEYQGNVQSLVDEGCEAIVTVGFALSAATIESATANPEIDYVLIDDPADADQDGTADAENIKPLLYNTAEAAFLAGYLAAGYSEAGKVGTYGGAEFPTVTIFMDGFKQGVDHYNEVNGADVKVVGWDGKTGSFTGGFSADAAAKATAENVLGQGVDVILPVGGPIYQAALNAIEDSGEEVALIGTDADLYETDPATQDLVLTSILKGMDLSTQQAVEASANGEFDPEPYIGTLENEGVGIAPLHNFEDKVDPALVEEVEALEADIIAGEIEVKSYLAE</sequence>
<keyword evidence="5" id="KW-0472">Membrane</keyword>
<proteinExistence type="inferred from homology"/>
<evidence type="ECO:0000259" key="8">
    <source>
        <dbReference type="Pfam" id="PF02608"/>
    </source>
</evidence>
<dbReference type="PANTHER" id="PTHR34296:SF2">
    <property type="entry name" value="ABC TRANSPORTER GUANOSINE-BINDING PROTEIN NUPN"/>
    <property type="match status" value="1"/>
</dbReference>
<evidence type="ECO:0000256" key="3">
    <source>
        <dbReference type="ARBA" id="ARBA00022475"/>
    </source>
</evidence>
<protein>
    <submittedName>
        <fullName evidence="9">BMP family ABC transporter substrate-binding protein</fullName>
    </submittedName>
</protein>
<dbReference type="Pfam" id="PF02608">
    <property type="entry name" value="Bmp"/>
    <property type="match status" value="1"/>
</dbReference>
<accession>A0ABN2N5A8</accession>